<dbReference type="GO" id="GO:0016829">
    <property type="term" value="F:lyase activity"/>
    <property type="evidence" value="ECO:0007669"/>
    <property type="project" value="UniProtKB-KW"/>
</dbReference>
<dbReference type="SUPFAM" id="SSF52096">
    <property type="entry name" value="ClpP/crotonase"/>
    <property type="match status" value="1"/>
</dbReference>
<dbReference type="EMBL" id="JACETL010000003">
    <property type="protein sequence ID" value="MBA4692236.1"/>
    <property type="molecule type" value="Genomic_DNA"/>
</dbReference>
<dbReference type="Pfam" id="PF00378">
    <property type="entry name" value="ECH_1"/>
    <property type="match status" value="1"/>
</dbReference>
<dbReference type="PANTHER" id="PTHR11941">
    <property type="entry name" value="ENOYL-COA HYDRATASE-RELATED"/>
    <property type="match status" value="1"/>
</dbReference>
<comment type="caution">
    <text evidence="3">The sequence shown here is derived from an EMBL/GenBank/DDBJ whole genome shotgun (WGS) entry which is preliminary data.</text>
</comment>
<proteinExistence type="predicted"/>
<dbReference type="PANTHER" id="PTHR11941:SF169">
    <property type="entry name" value="(7AS)-7A-METHYL-1,5-DIOXO-2,3,5,6,7,7A-HEXAHYDRO-1H-INDENE-CARBOXYL-COA HYDROLASE"/>
    <property type="match status" value="1"/>
</dbReference>
<name>A0A838XWI2_9GAMM</name>
<dbReference type="GO" id="GO:0006635">
    <property type="term" value="P:fatty acid beta-oxidation"/>
    <property type="evidence" value="ECO:0007669"/>
    <property type="project" value="TreeGrafter"/>
</dbReference>
<dbReference type="InterPro" id="IPR001753">
    <property type="entry name" value="Enoyl-CoA_hydra/iso"/>
</dbReference>
<dbReference type="NCBIfam" id="NF005925">
    <property type="entry name" value="PRK07938.1"/>
    <property type="match status" value="1"/>
</dbReference>
<gene>
    <name evidence="3" type="ORF">H2072_00650</name>
</gene>
<keyword evidence="1" id="KW-0443">Lipid metabolism</keyword>
<reference evidence="3 4" key="1">
    <citation type="submission" date="2020-06" db="EMBL/GenBank/DDBJ databases">
        <title>Dysbiosis in marine aquaculture revealed through microbiome analysis: reverse ecology for environmental sustainability.</title>
        <authorList>
            <person name="Haro-Moreno J.M."/>
            <person name="Coutinho F.H."/>
            <person name="Zaragoza-Solas A."/>
            <person name="Picazo A."/>
            <person name="Almagro-Moreno S."/>
            <person name="Lopez-Perez M."/>
        </authorList>
    </citation>
    <scope>NUCLEOTIDE SEQUENCE [LARGE SCALE GENOMIC DNA]</scope>
    <source>
        <strain evidence="3">MCMED-G41</strain>
    </source>
</reference>
<protein>
    <submittedName>
        <fullName evidence="3">Enoyl-CoA hydratase family protein</fullName>
    </submittedName>
</protein>
<dbReference type="AlphaFoldDB" id="A0A838XWI2"/>
<evidence type="ECO:0000256" key="2">
    <source>
        <dbReference type="ARBA" id="ARBA00023239"/>
    </source>
</evidence>
<dbReference type="CDD" id="cd06558">
    <property type="entry name" value="crotonase-like"/>
    <property type="match status" value="1"/>
</dbReference>
<evidence type="ECO:0000256" key="1">
    <source>
        <dbReference type="ARBA" id="ARBA00023098"/>
    </source>
</evidence>
<dbReference type="Gene3D" id="3.90.226.10">
    <property type="entry name" value="2-enoyl-CoA Hydratase, Chain A, domain 1"/>
    <property type="match status" value="1"/>
</dbReference>
<sequence>MSVETSISEGIAEIIIDCPPVNALTSTEWLDLAINIDYLSHNEEVKVVVLKAKGKGFCAGADIKELQEDPTKIADVNDGCWKTARALHVCNVPVISACHGFILGGGILLAGASDIVLTTEDSYFGLPEIDRGALGGGAHLSRLFPLQAVRKMMFTGKPITAKRAFEYGSIESLHKDVDSVDKAAMEIAADIASKSPIAMKLAKKALNEIEHSNVDEHYKSEQNFTLELYKSRDSQEARDAFVEKRDADFKDEN</sequence>
<evidence type="ECO:0000313" key="3">
    <source>
        <dbReference type="EMBL" id="MBA4692236.1"/>
    </source>
</evidence>
<keyword evidence="2" id="KW-0456">Lyase</keyword>
<dbReference type="InterPro" id="IPR029045">
    <property type="entry name" value="ClpP/crotonase-like_dom_sf"/>
</dbReference>
<dbReference type="Proteomes" id="UP000551848">
    <property type="component" value="Unassembled WGS sequence"/>
</dbReference>
<accession>A0A838XWI2</accession>
<organism evidence="3 4">
    <name type="scientific">SAR86 cluster bacterium</name>
    <dbReference type="NCBI Taxonomy" id="2030880"/>
    <lineage>
        <taxon>Bacteria</taxon>
        <taxon>Pseudomonadati</taxon>
        <taxon>Pseudomonadota</taxon>
        <taxon>Gammaproteobacteria</taxon>
        <taxon>SAR86 cluster</taxon>
    </lineage>
</organism>
<evidence type="ECO:0000313" key="4">
    <source>
        <dbReference type="Proteomes" id="UP000551848"/>
    </source>
</evidence>